<protein>
    <submittedName>
        <fullName evidence="2">Uncharacterized protein</fullName>
    </submittedName>
</protein>
<evidence type="ECO:0000256" key="1">
    <source>
        <dbReference type="SAM" id="MobiDB-lite"/>
    </source>
</evidence>
<proteinExistence type="predicted"/>
<gene>
    <name evidence="2" type="ORF">Q7C36_023039</name>
</gene>
<evidence type="ECO:0000313" key="3">
    <source>
        <dbReference type="Proteomes" id="UP001187315"/>
    </source>
</evidence>
<reference evidence="2" key="1">
    <citation type="submission" date="2023-08" db="EMBL/GenBank/DDBJ databases">
        <title>Pelteobagrus vachellii genome.</title>
        <authorList>
            <person name="Liu H."/>
        </authorList>
    </citation>
    <scope>NUCLEOTIDE SEQUENCE</scope>
    <source>
        <strain evidence="2">PRFRI_2022a</strain>
        <tissue evidence="2">Muscle</tissue>
    </source>
</reference>
<accession>A0AA88IJ42</accession>
<comment type="caution">
    <text evidence="2">The sequence shown here is derived from an EMBL/GenBank/DDBJ whole genome shotgun (WGS) entry which is preliminary data.</text>
</comment>
<evidence type="ECO:0000313" key="2">
    <source>
        <dbReference type="EMBL" id="KAK2814773.1"/>
    </source>
</evidence>
<dbReference type="EMBL" id="JAVHJS010000026">
    <property type="protein sequence ID" value="KAK2814773.1"/>
    <property type="molecule type" value="Genomic_DNA"/>
</dbReference>
<dbReference type="AlphaFoldDB" id="A0AA88IJ42"/>
<feature type="region of interest" description="Disordered" evidence="1">
    <location>
        <begin position="1"/>
        <end position="86"/>
    </location>
</feature>
<organism evidence="2 3">
    <name type="scientific">Tachysurus vachellii</name>
    <name type="common">Darkbarbel catfish</name>
    <name type="synonym">Pelteobagrus vachellii</name>
    <dbReference type="NCBI Taxonomy" id="175792"/>
    <lineage>
        <taxon>Eukaryota</taxon>
        <taxon>Metazoa</taxon>
        <taxon>Chordata</taxon>
        <taxon>Craniata</taxon>
        <taxon>Vertebrata</taxon>
        <taxon>Euteleostomi</taxon>
        <taxon>Actinopterygii</taxon>
        <taxon>Neopterygii</taxon>
        <taxon>Teleostei</taxon>
        <taxon>Ostariophysi</taxon>
        <taxon>Siluriformes</taxon>
        <taxon>Bagridae</taxon>
        <taxon>Tachysurus</taxon>
    </lineage>
</organism>
<sequence length="86" mass="9008">MRHDTARAHQPPAASRSEKQLRSRLVSEATSVPLSVLLPLGSGLIHSGRHGSDPGKKAKPGGFGCPRVSCRQAQGSGDGHENSEQS</sequence>
<dbReference type="Proteomes" id="UP001187315">
    <property type="component" value="Unassembled WGS sequence"/>
</dbReference>
<feature type="compositionally biased region" description="Low complexity" evidence="1">
    <location>
        <begin position="31"/>
        <end position="44"/>
    </location>
</feature>
<keyword evidence="3" id="KW-1185">Reference proteome</keyword>
<name>A0AA88IJ42_TACVA</name>